<evidence type="ECO:0000313" key="2">
    <source>
        <dbReference type="EMBL" id="SDO65759.1"/>
    </source>
</evidence>
<keyword evidence="3" id="KW-1185">Reference proteome</keyword>
<dbReference type="RefSeq" id="WP_089964718.1">
    <property type="nucleotide sequence ID" value="NZ_FNJM01000001.1"/>
</dbReference>
<reference evidence="2 3" key="1">
    <citation type="submission" date="2016-10" db="EMBL/GenBank/DDBJ databases">
        <authorList>
            <person name="de Groot N.N."/>
        </authorList>
    </citation>
    <scope>NUCLEOTIDE SEQUENCE [LARGE SCALE GENOMIC DNA]</scope>
    <source>
        <strain evidence="2 3">DSM 12272</strain>
    </source>
</reference>
<dbReference type="Pfam" id="PF21758">
    <property type="entry name" value="PAC_bac"/>
    <property type="match status" value="1"/>
</dbReference>
<dbReference type="OrthoDB" id="5878625at2"/>
<evidence type="ECO:0000313" key="3">
    <source>
        <dbReference type="Proteomes" id="UP000198597"/>
    </source>
</evidence>
<proteinExistence type="predicted"/>
<sequence length="126" mass="13861">MFQLTRIFRNHNINCSAINMGTDWNISIYGGETPHIGAVALGIPRLSLYGNNKISSSVSLLTITGHKEDIIVQNAAKKICSRINSTVVVCCGIHIKDITFDEIENLNYVIDELVEELILKISGGCK</sequence>
<protein>
    <recommendedName>
        <fullName evidence="1">Prenylated flavin chaperone LpdD-like domain-containing protein</fullName>
    </recommendedName>
</protein>
<dbReference type="AlphaFoldDB" id="A0A1H0LBZ2"/>
<accession>A0A1H0LBZ2</accession>
<gene>
    <name evidence="2" type="ORF">SAMN04488529_10159</name>
</gene>
<organism evidence="2 3">
    <name type="scientific">Clostridium gasigenes</name>
    <dbReference type="NCBI Taxonomy" id="94869"/>
    <lineage>
        <taxon>Bacteria</taxon>
        <taxon>Bacillati</taxon>
        <taxon>Bacillota</taxon>
        <taxon>Clostridia</taxon>
        <taxon>Eubacteriales</taxon>
        <taxon>Clostridiaceae</taxon>
        <taxon>Clostridium</taxon>
    </lineage>
</organism>
<feature type="domain" description="Prenylated flavin chaperone LpdD-like" evidence="1">
    <location>
        <begin position="10"/>
        <end position="121"/>
    </location>
</feature>
<dbReference type="Proteomes" id="UP000198597">
    <property type="component" value="Unassembled WGS sequence"/>
</dbReference>
<dbReference type="EMBL" id="FNJM01000001">
    <property type="protein sequence ID" value="SDO65759.1"/>
    <property type="molecule type" value="Genomic_DNA"/>
</dbReference>
<dbReference type="InterPro" id="IPR048844">
    <property type="entry name" value="LpdD_chaperone-like"/>
</dbReference>
<name>A0A1H0LBZ2_9CLOT</name>
<evidence type="ECO:0000259" key="1">
    <source>
        <dbReference type="Pfam" id="PF21758"/>
    </source>
</evidence>
<dbReference type="STRING" id="94869.SAMN04488529_10159"/>